<reference evidence="4" key="1">
    <citation type="submission" date="2008-06" db="EMBL/GenBank/DDBJ databases">
        <title>Complete sequence of Chlorobium phaeobacteroides BS1.</title>
        <authorList>
            <consortium name="US DOE Joint Genome Institute"/>
            <person name="Lucas S."/>
            <person name="Copeland A."/>
            <person name="Lapidus A."/>
            <person name="Glavina del Rio T."/>
            <person name="Dalin E."/>
            <person name="Tice H."/>
            <person name="Bruce D."/>
            <person name="Goodwin L."/>
            <person name="Pitluck S."/>
            <person name="Schmutz J."/>
            <person name="Larimer F."/>
            <person name="Land M."/>
            <person name="Hauser L."/>
            <person name="Kyrpides N."/>
            <person name="Ovchinnikova G."/>
            <person name="Li T."/>
            <person name="Liu Z."/>
            <person name="Zhao F."/>
            <person name="Overmann J."/>
            <person name="Bryant D.A."/>
            <person name="Richardson P."/>
        </authorList>
    </citation>
    <scope>NUCLEOTIDE SEQUENCE [LARGE SCALE GENOMIC DNA]</scope>
    <source>
        <strain evidence="4">BS1</strain>
    </source>
</reference>
<organism evidence="4">
    <name type="scientific">Chlorobium phaeobacteroides (strain BS1)</name>
    <dbReference type="NCBI Taxonomy" id="331678"/>
    <lineage>
        <taxon>Bacteria</taxon>
        <taxon>Pseudomonadati</taxon>
        <taxon>Chlorobiota</taxon>
        <taxon>Chlorobiia</taxon>
        <taxon>Chlorobiales</taxon>
        <taxon>Chlorobiaceae</taxon>
        <taxon>Chlorobium/Pelodictyon group</taxon>
        <taxon>Chlorobium</taxon>
    </lineage>
</organism>
<evidence type="ECO:0000313" key="4">
    <source>
        <dbReference type="EMBL" id="ACE04238.1"/>
    </source>
</evidence>
<dbReference type="STRING" id="331678.Cphamn1_1308"/>
<dbReference type="CDD" id="cd01448">
    <property type="entry name" value="TST_Repeat_1"/>
    <property type="match status" value="1"/>
</dbReference>
<dbReference type="Gene3D" id="3.40.250.10">
    <property type="entry name" value="Rhodanese-like domain"/>
    <property type="match status" value="3"/>
</dbReference>
<dbReference type="InterPro" id="IPR036873">
    <property type="entry name" value="Rhodanese-like_dom_sf"/>
</dbReference>
<dbReference type="eggNOG" id="COG2897">
    <property type="taxonomic scope" value="Bacteria"/>
</dbReference>
<dbReference type="InterPro" id="IPR001763">
    <property type="entry name" value="Rhodanese-like_dom"/>
</dbReference>
<dbReference type="OrthoDB" id="9770030at2"/>
<keyword evidence="2" id="KW-0808">Transferase</keyword>
<dbReference type="CDD" id="cd00158">
    <property type="entry name" value="RHOD"/>
    <property type="match status" value="1"/>
</dbReference>
<feature type="domain" description="Rhodanese" evidence="3">
    <location>
        <begin position="160"/>
        <end position="269"/>
    </location>
</feature>
<dbReference type="PROSITE" id="PS00683">
    <property type="entry name" value="RHODANESE_2"/>
    <property type="match status" value="1"/>
</dbReference>
<dbReference type="PANTHER" id="PTHR43855">
    <property type="entry name" value="THIOSULFATE SULFURTRANSFERASE"/>
    <property type="match status" value="1"/>
</dbReference>
<gene>
    <name evidence="4" type="ordered locus">Cphamn1_1308</name>
</gene>
<protein>
    <recommendedName>
        <fullName evidence="2">Sulfurtransferase</fullName>
    </recommendedName>
</protein>
<dbReference type="HOGENOM" id="CLU_031618_2_0_10"/>
<feature type="domain" description="Rhodanese" evidence="3">
    <location>
        <begin position="311"/>
        <end position="423"/>
    </location>
</feature>
<dbReference type="KEGG" id="cpb:Cphamn1_1308"/>
<dbReference type="Pfam" id="PF00581">
    <property type="entry name" value="Rhodanese"/>
    <property type="match status" value="3"/>
</dbReference>
<accession>B3EJ38</accession>
<dbReference type="AlphaFoldDB" id="B3EJ38"/>
<dbReference type="PROSITE" id="PS50206">
    <property type="entry name" value="RHODANESE_3"/>
    <property type="match status" value="3"/>
</dbReference>
<dbReference type="GO" id="GO:0004792">
    <property type="term" value="F:thiosulfate-cyanide sulfurtransferase activity"/>
    <property type="evidence" value="ECO:0007669"/>
    <property type="project" value="InterPro"/>
</dbReference>
<dbReference type="SUPFAM" id="SSF52821">
    <property type="entry name" value="Rhodanese/Cell cycle control phosphatase"/>
    <property type="match status" value="3"/>
</dbReference>
<name>B3EJ38_CHLPB</name>
<dbReference type="EMBL" id="CP001101">
    <property type="protein sequence ID" value="ACE04238.1"/>
    <property type="molecule type" value="Genomic_DNA"/>
</dbReference>
<dbReference type="PANTHER" id="PTHR43855:SF1">
    <property type="entry name" value="THIOSULFATE SULFURTRANSFERASE"/>
    <property type="match status" value="1"/>
</dbReference>
<dbReference type="InterPro" id="IPR051126">
    <property type="entry name" value="Thiosulfate_sulfurtransferase"/>
</dbReference>
<proteinExistence type="predicted"/>
<sequence>MHALKEIDTGVLKDLLENKDIHLTDVRSIDAYNGWPMRGEARGGHIRGARTLPEKWLGYPEWKNILQFKHILKDDTIVVYGYTPEESRKTALQLVEHGFQNVSVYNGFLSEWSADDSLPMEKLANYRQLVSPEWVKSLISGAAPLEYDNDRYVVCHGHYRNRDAYLSGHIPGAIDMDTLALESPETWNRRSPAELKAALEQHGITVDTTVVLYGKFMHPDNADDFPGSAAGHIGAIRLAFIMMYAGVKDVRVLNGGYRSWIDAGFDTSTEDEPKQQVAEFGADIPARPELAVDTPEAKEMIRAEDEDIICVRSYPEYIGEVSGYNYIKKKGRIPGAVFADCGSDAYHMQNYRNLDHTTREYHETAAIWKHSGIVPEKHLAFYCGTGWRGSEAWFNALVMGWPNVSVYDGGWFEWSNDPDNPYETGEPKGS</sequence>
<keyword evidence="1" id="KW-0677">Repeat</keyword>
<evidence type="ECO:0000256" key="1">
    <source>
        <dbReference type="ARBA" id="ARBA00022737"/>
    </source>
</evidence>
<feature type="domain" description="Rhodanese" evidence="3">
    <location>
        <begin position="17"/>
        <end position="121"/>
    </location>
</feature>
<evidence type="ECO:0000259" key="3">
    <source>
        <dbReference type="PROSITE" id="PS50206"/>
    </source>
</evidence>
<evidence type="ECO:0000256" key="2">
    <source>
        <dbReference type="RuleBase" id="RU000507"/>
    </source>
</evidence>
<dbReference type="SMART" id="SM00450">
    <property type="entry name" value="RHOD"/>
    <property type="match status" value="3"/>
</dbReference>
<dbReference type="InterPro" id="IPR001307">
    <property type="entry name" value="Thiosulphate_STrfase_CS"/>
</dbReference>
<dbReference type="CDD" id="cd01449">
    <property type="entry name" value="TST_Repeat_2"/>
    <property type="match status" value="1"/>
</dbReference>